<reference evidence="8 9" key="1">
    <citation type="journal article" date="2016" name="Nat. Commun.">
        <title>Thousands of microbial genomes shed light on interconnected biogeochemical processes in an aquifer system.</title>
        <authorList>
            <person name="Anantharaman K."/>
            <person name="Brown C.T."/>
            <person name="Hug L.A."/>
            <person name="Sharon I."/>
            <person name="Castelle C.J."/>
            <person name="Probst A.J."/>
            <person name="Thomas B.C."/>
            <person name="Singh A."/>
            <person name="Wilkins M.J."/>
            <person name="Karaoz U."/>
            <person name="Brodie E.L."/>
            <person name="Williams K.H."/>
            <person name="Hubbard S.S."/>
            <person name="Banfield J.F."/>
        </authorList>
    </citation>
    <scope>NUCLEOTIDE SEQUENCE [LARGE SCALE GENOMIC DNA]</scope>
</reference>
<feature type="transmembrane region" description="Helical" evidence="6">
    <location>
        <begin position="6"/>
        <end position="25"/>
    </location>
</feature>
<feature type="transmembrane region" description="Helical" evidence="6">
    <location>
        <begin position="70"/>
        <end position="88"/>
    </location>
</feature>
<organism evidence="8 9">
    <name type="scientific">Candidatus Wallbacteria bacterium GWC2_49_35</name>
    <dbReference type="NCBI Taxonomy" id="1817813"/>
    <lineage>
        <taxon>Bacteria</taxon>
        <taxon>Candidatus Walliibacteriota</taxon>
    </lineage>
</organism>
<feature type="transmembrane region" description="Helical" evidence="6">
    <location>
        <begin position="245"/>
        <end position="262"/>
    </location>
</feature>
<evidence type="ECO:0000256" key="2">
    <source>
        <dbReference type="ARBA" id="ARBA00007362"/>
    </source>
</evidence>
<dbReference type="AlphaFoldDB" id="A0A1F7WZ90"/>
<keyword evidence="4 6" id="KW-1133">Transmembrane helix</keyword>
<dbReference type="InterPro" id="IPR050638">
    <property type="entry name" value="AA-Vitamin_Transporters"/>
</dbReference>
<feature type="transmembrane region" description="Helical" evidence="6">
    <location>
        <begin position="45"/>
        <end position="64"/>
    </location>
</feature>
<protein>
    <recommendedName>
        <fullName evidence="7">EamA domain-containing protein</fullName>
    </recommendedName>
</protein>
<proteinExistence type="inferred from homology"/>
<dbReference type="GO" id="GO:0016020">
    <property type="term" value="C:membrane"/>
    <property type="evidence" value="ECO:0007669"/>
    <property type="project" value="UniProtKB-SubCell"/>
</dbReference>
<evidence type="ECO:0000313" key="9">
    <source>
        <dbReference type="Proteomes" id="UP000178735"/>
    </source>
</evidence>
<dbReference type="Pfam" id="PF00892">
    <property type="entry name" value="EamA"/>
    <property type="match status" value="2"/>
</dbReference>
<evidence type="ECO:0000256" key="3">
    <source>
        <dbReference type="ARBA" id="ARBA00022692"/>
    </source>
</evidence>
<evidence type="ECO:0000256" key="5">
    <source>
        <dbReference type="ARBA" id="ARBA00023136"/>
    </source>
</evidence>
<dbReference type="Gene3D" id="1.10.3730.20">
    <property type="match status" value="1"/>
</dbReference>
<feature type="transmembrane region" description="Helical" evidence="6">
    <location>
        <begin position="121"/>
        <end position="140"/>
    </location>
</feature>
<keyword evidence="3 6" id="KW-0812">Transmembrane</keyword>
<comment type="subcellular location">
    <subcellularLocation>
        <location evidence="1">Membrane</location>
        <topology evidence="1">Multi-pass membrane protein</topology>
    </subcellularLocation>
</comment>
<evidence type="ECO:0000256" key="6">
    <source>
        <dbReference type="SAM" id="Phobius"/>
    </source>
</evidence>
<feature type="transmembrane region" description="Helical" evidence="6">
    <location>
        <begin position="190"/>
        <end position="208"/>
    </location>
</feature>
<dbReference type="Proteomes" id="UP000178735">
    <property type="component" value="Unassembled WGS sequence"/>
</dbReference>
<name>A0A1F7WZ90_9BACT</name>
<comment type="caution">
    <text evidence="8">The sequence shown here is derived from an EMBL/GenBank/DDBJ whole genome shotgun (WGS) entry which is preliminary data.</text>
</comment>
<accession>A0A1F7WZ90</accession>
<dbReference type="InterPro" id="IPR000620">
    <property type="entry name" value="EamA_dom"/>
</dbReference>
<dbReference type="InterPro" id="IPR037185">
    <property type="entry name" value="EmrE-like"/>
</dbReference>
<comment type="similarity">
    <text evidence="2">Belongs to the EamA transporter family.</text>
</comment>
<dbReference type="PANTHER" id="PTHR32322:SF2">
    <property type="entry name" value="EAMA DOMAIN-CONTAINING PROTEIN"/>
    <property type="match status" value="1"/>
</dbReference>
<keyword evidence="5 6" id="KW-0472">Membrane</keyword>
<gene>
    <name evidence="8" type="ORF">A2008_12140</name>
</gene>
<feature type="transmembrane region" description="Helical" evidence="6">
    <location>
        <begin position="220"/>
        <end position="239"/>
    </location>
</feature>
<sequence length="271" mass="29327">MFFVDAVVLTFYRFALGLVTLIVFAYYKNILGEIKKIAPAELRTLALLGIINTALAMSLLQLAVKYSNAATAAVIFCSNPFFVFIFSIMSGEEKFNMRCFAGILAGIGGVVLVMSRHGFHIGAGAIFAVLASMMFAVYLIANKKAAAHCKPVNVNIVSFFAGLVVTAAYLLVSGRGLLLPHEFYSEPANILILLFLGIAVSGAGYITFINTIKRYSPISASVIFLLKPALATIFAVALIGEKPDAMFYYGLLLVMAGSWLILSSKYYKTVH</sequence>
<dbReference type="SUPFAM" id="SSF103481">
    <property type="entry name" value="Multidrug resistance efflux transporter EmrE"/>
    <property type="match status" value="2"/>
</dbReference>
<evidence type="ECO:0000256" key="1">
    <source>
        <dbReference type="ARBA" id="ARBA00004141"/>
    </source>
</evidence>
<feature type="transmembrane region" description="Helical" evidence="6">
    <location>
        <begin position="152"/>
        <end position="170"/>
    </location>
</feature>
<dbReference type="EMBL" id="MGFH01000034">
    <property type="protein sequence ID" value="OGM07973.1"/>
    <property type="molecule type" value="Genomic_DNA"/>
</dbReference>
<dbReference type="STRING" id="1817813.A2008_12140"/>
<feature type="transmembrane region" description="Helical" evidence="6">
    <location>
        <begin position="95"/>
        <end position="115"/>
    </location>
</feature>
<evidence type="ECO:0000259" key="7">
    <source>
        <dbReference type="Pfam" id="PF00892"/>
    </source>
</evidence>
<feature type="domain" description="EamA" evidence="7">
    <location>
        <begin position="5"/>
        <end position="114"/>
    </location>
</feature>
<evidence type="ECO:0000313" key="8">
    <source>
        <dbReference type="EMBL" id="OGM07973.1"/>
    </source>
</evidence>
<feature type="domain" description="EamA" evidence="7">
    <location>
        <begin position="124"/>
        <end position="262"/>
    </location>
</feature>
<evidence type="ECO:0000256" key="4">
    <source>
        <dbReference type="ARBA" id="ARBA00022989"/>
    </source>
</evidence>
<dbReference type="PANTHER" id="PTHR32322">
    <property type="entry name" value="INNER MEMBRANE TRANSPORTER"/>
    <property type="match status" value="1"/>
</dbReference>